<reference evidence="1 2" key="1">
    <citation type="journal article" date="2019" name="Genome Biol. Evol.">
        <title>Insights into the evolution of the New World diploid cottons (Gossypium, subgenus Houzingenia) based on genome sequencing.</title>
        <authorList>
            <person name="Grover C.E."/>
            <person name="Arick M.A. 2nd"/>
            <person name="Thrash A."/>
            <person name="Conover J.L."/>
            <person name="Sanders W.S."/>
            <person name="Peterson D.G."/>
            <person name="Frelichowski J.E."/>
            <person name="Scheffler J.A."/>
            <person name="Scheffler B.E."/>
            <person name="Wendel J.F."/>
        </authorList>
    </citation>
    <scope>NUCLEOTIDE SEQUENCE [LARGE SCALE GENOMIC DNA]</scope>
    <source>
        <strain evidence="1">8</strain>
        <tissue evidence="1">Leaf</tissue>
    </source>
</reference>
<name>A0A7J8Q8E1_GOSRA</name>
<protein>
    <submittedName>
        <fullName evidence="1">Uncharacterized protein</fullName>
    </submittedName>
</protein>
<accession>A0A7J8Q8E1</accession>
<proteinExistence type="predicted"/>
<evidence type="ECO:0000313" key="1">
    <source>
        <dbReference type="EMBL" id="MBA0597550.1"/>
    </source>
</evidence>
<evidence type="ECO:0000313" key="2">
    <source>
        <dbReference type="Proteomes" id="UP000593578"/>
    </source>
</evidence>
<comment type="caution">
    <text evidence="1">The sequence shown here is derived from an EMBL/GenBank/DDBJ whole genome shotgun (WGS) entry which is preliminary data.</text>
</comment>
<dbReference type="AlphaFoldDB" id="A0A7J8Q8E1"/>
<dbReference type="EMBL" id="JABEZZ010000010">
    <property type="protein sequence ID" value="MBA0597550.1"/>
    <property type="molecule type" value="Genomic_DNA"/>
</dbReference>
<gene>
    <name evidence="1" type="ORF">Gorai_007353</name>
</gene>
<sequence>MSEDELLYSLAFKTESNLLGKESLKFDLSTKKLMKQCSYIGVGDVIDGVDSKFCKDGSTTQVSTVVHQLEEEVGSEEFLAELETNDLVHNLRDYGDFRVPPFKEAKLQQMDHDGLMTIVERLNMETDGCQSSVMGKEKIDLVGTDELENSPLCVEGITKAKLEVNDLDSLVSNVSIMITLE</sequence>
<organism evidence="1 2">
    <name type="scientific">Gossypium raimondii</name>
    <name type="common">Peruvian cotton</name>
    <name type="synonym">Gossypium klotzschianum subsp. raimondii</name>
    <dbReference type="NCBI Taxonomy" id="29730"/>
    <lineage>
        <taxon>Eukaryota</taxon>
        <taxon>Viridiplantae</taxon>
        <taxon>Streptophyta</taxon>
        <taxon>Embryophyta</taxon>
        <taxon>Tracheophyta</taxon>
        <taxon>Spermatophyta</taxon>
        <taxon>Magnoliopsida</taxon>
        <taxon>eudicotyledons</taxon>
        <taxon>Gunneridae</taxon>
        <taxon>Pentapetalae</taxon>
        <taxon>rosids</taxon>
        <taxon>malvids</taxon>
        <taxon>Malvales</taxon>
        <taxon>Malvaceae</taxon>
        <taxon>Malvoideae</taxon>
        <taxon>Gossypium</taxon>
    </lineage>
</organism>
<dbReference type="Proteomes" id="UP000593578">
    <property type="component" value="Unassembled WGS sequence"/>
</dbReference>